<evidence type="ECO:0000313" key="3">
    <source>
        <dbReference type="EMBL" id="KZS05787.1"/>
    </source>
</evidence>
<proteinExistence type="predicted"/>
<comment type="caution">
    <text evidence="3">The sequence shown here is derived from an EMBL/GenBank/DDBJ whole genome shotgun (WGS) entry which is preliminary data.</text>
</comment>
<dbReference type="AlphaFoldDB" id="A0A164NAQ5"/>
<feature type="transmembrane region" description="Helical" evidence="1">
    <location>
        <begin position="41"/>
        <end position="65"/>
    </location>
</feature>
<keyword evidence="1" id="KW-0472">Membrane</keyword>
<keyword evidence="1" id="KW-0812">Transmembrane</keyword>
<protein>
    <submittedName>
        <fullName evidence="3">Uncharacterized protein</fullName>
    </submittedName>
</protein>
<dbReference type="EMBL" id="LRGB01002860">
    <property type="protein sequence ID" value="KZS05787.1"/>
    <property type="molecule type" value="Genomic_DNA"/>
</dbReference>
<keyword evidence="1" id="KW-1133">Transmembrane helix</keyword>
<sequence length="92" mass="10704">MEGPHRQPIQLLFFLFCFVLFFFPAQPSSFASGNKKNIVIVLLYSGNMFVWLSIVVGAQFFKFFLRFMTGRLTKLLRTRFAIFPFLCVCVCC</sequence>
<feature type="signal peptide" evidence="2">
    <location>
        <begin position="1"/>
        <end position="27"/>
    </location>
</feature>
<accession>A0A164NAQ5</accession>
<organism evidence="3 4">
    <name type="scientific">Daphnia magna</name>
    <dbReference type="NCBI Taxonomy" id="35525"/>
    <lineage>
        <taxon>Eukaryota</taxon>
        <taxon>Metazoa</taxon>
        <taxon>Ecdysozoa</taxon>
        <taxon>Arthropoda</taxon>
        <taxon>Crustacea</taxon>
        <taxon>Branchiopoda</taxon>
        <taxon>Diplostraca</taxon>
        <taxon>Cladocera</taxon>
        <taxon>Anomopoda</taxon>
        <taxon>Daphniidae</taxon>
        <taxon>Daphnia</taxon>
    </lineage>
</organism>
<evidence type="ECO:0000256" key="1">
    <source>
        <dbReference type="SAM" id="Phobius"/>
    </source>
</evidence>
<dbReference type="Proteomes" id="UP000076858">
    <property type="component" value="Unassembled WGS sequence"/>
</dbReference>
<name>A0A164NAQ5_9CRUS</name>
<keyword evidence="4" id="KW-1185">Reference proteome</keyword>
<reference evidence="3 4" key="1">
    <citation type="submission" date="2016-03" db="EMBL/GenBank/DDBJ databases">
        <title>EvidentialGene: Evidence-directed Construction of Genes on Genomes.</title>
        <authorList>
            <person name="Gilbert D.G."/>
            <person name="Choi J.-H."/>
            <person name="Mockaitis K."/>
            <person name="Colbourne J."/>
            <person name="Pfrender M."/>
        </authorList>
    </citation>
    <scope>NUCLEOTIDE SEQUENCE [LARGE SCALE GENOMIC DNA]</scope>
    <source>
        <strain evidence="3 4">Xinb3</strain>
        <tissue evidence="3">Complete organism</tissue>
    </source>
</reference>
<gene>
    <name evidence="3" type="ORF">APZ42_030770</name>
</gene>
<feature type="chain" id="PRO_5007851960" evidence="2">
    <location>
        <begin position="28"/>
        <end position="92"/>
    </location>
</feature>
<evidence type="ECO:0000313" key="4">
    <source>
        <dbReference type="Proteomes" id="UP000076858"/>
    </source>
</evidence>
<keyword evidence="2" id="KW-0732">Signal</keyword>
<evidence type="ECO:0000256" key="2">
    <source>
        <dbReference type="SAM" id="SignalP"/>
    </source>
</evidence>